<dbReference type="PANTHER" id="PTHR18945">
    <property type="entry name" value="NEUROTRANSMITTER GATED ION CHANNEL"/>
    <property type="match status" value="1"/>
</dbReference>
<evidence type="ECO:0000256" key="2">
    <source>
        <dbReference type="ARBA" id="ARBA00022475"/>
    </source>
</evidence>
<dbReference type="InterPro" id="IPR006029">
    <property type="entry name" value="Neurotrans-gated_channel_TM"/>
</dbReference>
<dbReference type="Proteomes" id="UP000694871">
    <property type="component" value="Unplaced"/>
</dbReference>
<feature type="transmembrane region" description="Helical" evidence="14">
    <location>
        <begin position="403"/>
        <end position="424"/>
    </location>
</feature>
<organism evidence="18 19">
    <name type="scientific">Gekko japonicus</name>
    <name type="common">Schlegel's Japanese gecko</name>
    <dbReference type="NCBI Taxonomy" id="146911"/>
    <lineage>
        <taxon>Eukaryota</taxon>
        <taxon>Metazoa</taxon>
        <taxon>Chordata</taxon>
        <taxon>Craniata</taxon>
        <taxon>Vertebrata</taxon>
        <taxon>Euteleostomi</taxon>
        <taxon>Lepidosauria</taxon>
        <taxon>Squamata</taxon>
        <taxon>Bifurcata</taxon>
        <taxon>Gekkota</taxon>
        <taxon>Gekkonidae</taxon>
        <taxon>Gekkoninae</taxon>
        <taxon>Gekko</taxon>
    </lineage>
</organism>
<dbReference type="PRINTS" id="PR00254">
    <property type="entry name" value="NICOTINICR"/>
</dbReference>
<keyword evidence="11" id="KW-1071">Ligand-gated ion channel</keyword>
<feature type="compositionally biased region" description="Polar residues" evidence="15">
    <location>
        <begin position="113"/>
        <end position="126"/>
    </location>
</feature>
<evidence type="ECO:0000259" key="17">
    <source>
        <dbReference type="Pfam" id="PF02932"/>
    </source>
</evidence>
<evidence type="ECO:0000256" key="4">
    <source>
        <dbReference type="ARBA" id="ARBA00022989"/>
    </source>
</evidence>
<feature type="region of interest" description="Disordered" evidence="15">
    <location>
        <begin position="1"/>
        <end position="128"/>
    </location>
</feature>
<dbReference type="InterPro" id="IPR038050">
    <property type="entry name" value="Neuro_actylchol_rec"/>
</dbReference>
<dbReference type="Pfam" id="PF02932">
    <property type="entry name" value="Neur_chan_memb"/>
    <property type="match status" value="1"/>
</dbReference>
<protein>
    <submittedName>
        <fullName evidence="19">Neuronal acetylcholine receptor subunit beta-4</fullName>
    </submittedName>
</protein>
<evidence type="ECO:0000256" key="1">
    <source>
        <dbReference type="ARBA" id="ARBA00022448"/>
    </source>
</evidence>
<dbReference type="PROSITE" id="PS00236">
    <property type="entry name" value="NEUROTR_ION_CHANNEL"/>
    <property type="match status" value="1"/>
</dbReference>
<feature type="domain" description="Neurotransmitter-gated ion-channel transmembrane" evidence="17">
    <location>
        <begin position="344"/>
        <end position="581"/>
    </location>
</feature>
<reference evidence="19" key="1">
    <citation type="submission" date="2025-08" db="UniProtKB">
        <authorList>
            <consortium name="RefSeq"/>
        </authorList>
    </citation>
    <scope>IDENTIFICATION</scope>
</reference>
<dbReference type="SUPFAM" id="SSF63712">
    <property type="entry name" value="Nicotinic receptor ligand binding domain-like"/>
    <property type="match status" value="1"/>
</dbReference>
<evidence type="ECO:0000256" key="10">
    <source>
        <dbReference type="ARBA" id="ARBA00023180"/>
    </source>
</evidence>
<dbReference type="Gene3D" id="2.70.170.10">
    <property type="entry name" value="Neurotransmitter-gated ion-channel ligand-binding domain"/>
    <property type="match status" value="1"/>
</dbReference>
<keyword evidence="2" id="KW-1003">Cell membrane</keyword>
<evidence type="ECO:0000256" key="5">
    <source>
        <dbReference type="ARBA" id="ARBA00023018"/>
    </source>
</evidence>
<keyword evidence="1 14" id="KW-0813">Transport</keyword>
<evidence type="ECO:0000256" key="13">
    <source>
        <dbReference type="ARBA" id="ARBA00034099"/>
    </source>
</evidence>
<evidence type="ECO:0000256" key="14">
    <source>
        <dbReference type="RuleBase" id="RU000687"/>
    </source>
</evidence>
<evidence type="ECO:0000256" key="7">
    <source>
        <dbReference type="ARBA" id="ARBA00023136"/>
    </source>
</evidence>
<dbReference type="InterPro" id="IPR036734">
    <property type="entry name" value="Neur_chan_lig-bd_sf"/>
</dbReference>
<dbReference type="PRINTS" id="PR00252">
    <property type="entry name" value="NRIONCHANNEL"/>
</dbReference>
<dbReference type="SUPFAM" id="SSF90112">
    <property type="entry name" value="Neurotransmitter-gated ion-channel transmembrane pore"/>
    <property type="match status" value="1"/>
</dbReference>
<comment type="subcellular location">
    <subcellularLocation>
        <location evidence="13">Synaptic cell membrane</location>
        <topology evidence="13">Multi-pass membrane protein</topology>
    </subcellularLocation>
</comment>
<sequence>MHSNPKYYRPLQNSQSGMHSNPKYYRPLQNSQSGMHSNPKYYRPLQNSQSGMHSNPKYYRPLQNSQSGMHSNPKYYRPLQNSQSGMHSNPKYYRPLQNSQSGMHSNPKYYRPLQNSQSGMHSNLRSDTADAEERLMNHLLNSSRYNNLIRPAFNSSQLVVIELQVSLAQLINVNEREQIMTTNVWLNQEWTDYRLAWEPSDYEGINKLRIPAKKVWLPDIVLYNNADGTYEVSVYTNVIVKNNGSIFWLPPAIYKSACKIEVKHFPFDQQNCTLKFRSWTYDYTEIDMVLKTGTASMDDFTPSGEWDIVALPGRRTVNALDPNYVDVTYDFIIKRKPLFYTINLIIPCVLITSLAILVFYLPSDCGEKMTLCISVLLALTVFLLLISKIVPPTSLDVPLIGKYLMFTMVLVTFSIVTSVCVLNVHHRSPSTHAMPPWVKVVFLEKLPNFLFMQRPENNSARQRLYNRKKIKTESVCTDLSDLYKGSTYFVNTASAKKYDLKLTDNPDNVGSHQDVRLRSSAKFSPEVQEAIEGVSFIADHMRSEDNNESVVEDWKYVAMVVDRLFLWVFVVVCILGTLGLFLQPVFQNHTIPVNP</sequence>
<keyword evidence="18" id="KW-1185">Reference proteome</keyword>
<keyword evidence="8" id="KW-1015">Disulfide bond</keyword>
<dbReference type="InterPro" id="IPR018000">
    <property type="entry name" value="Neurotransmitter_ion_chnl_CS"/>
</dbReference>
<evidence type="ECO:0000256" key="3">
    <source>
        <dbReference type="ARBA" id="ARBA00022692"/>
    </source>
</evidence>
<evidence type="ECO:0000313" key="18">
    <source>
        <dbReference type="Proteomes" id="UP000694871"/>
    </source>
</evidence>
<feature type="transmembrane region" description="Helical" evidence="14">
    <location>
        <begin position="371"/>
        <end position="391"/>
    </location>
</feature>
<feature type="transmembrane region" description="Helical" evidence="14">
    <location>
        <begin position="338"/>
        <end position="359"/>
    </location>
</feature>
<keyword evidence="10" id="KW-0325">Glycoprotein</keyword>
<evidence type="ECO:0000259" key="16">
    <source>
        <dbReference type="Pfam" id="PF02931"/>
    </source>
</evidence>
<dbReference type="GeneID" id="107114975"/>
<dbReference type="CDD" id="cd19064">
    <property type="entry name" value="LGIC_TM_nAChR"/>
    <property type="match status" value="1"/>
</dbReference>
<dbReference type="NCBIfam" id="TIGR00860">
    <property type="entry name" value="LIC"/>
    <property type="match status" value="1"/>
</dbReference>
<evidence type="ECO:0000313" key="19">
    <source>
        <dbReference type="RefSeq" id="XP_015272068.1"/>
    </source>
</evidence>
<dbReference type="Pfam" id="PF02931">
    <property type="entry name" value="Neur_chan_LBD"/>
    <property type="match status" value="1"/>
</dbReference>
<dbReference type="Gene3D" id="1.20.58.390">
    <property type="entry name" value="Neurotransmitter-gated ion-channel transmembrane domain"/>
    <property type="match status" value="2"/>
</dbReference>
<evidence type="ECO:0000256" key="11">
    <source>
        <dbReference type="ARBA" id="ARBA00023286"/>
    </source>
</evidence>
<dbReference type="InterPro" id="IPR036719">
    <property type="entry name" value="Neuro-gated_channel_TM_sf"/>
</dbReference>
<proteinExistence type="inferred from homology"/>
<dbReference type="InterPro" id="IPR002394">
    <property type="entry name" value="Nicotinic_acetylcholine_rcpt"/>
</dbReference>
<keyword evidence="4 14" id="KW-1133">Transmembrane helix</keyword>
<evidence type="ECO:0000256" key="15">
    <source>
        <dbReference type="SAM" id="MobiDB-lite"/>
    </source>
</evidence>
<dbReference type="InterPro" id="IPR006201">
    <property type="entry name" value="Neur_channel"/>
</dbReference>
<feature type="transmembrane region" description="Helical" evidence="14">
    <location>
        <begin position="564"/>
        <end position="586"/>
    </location>
</feature>
<keyword evidence="9 19" id="KW-0675">Receptor</keyword>
<name>A0ABM1KED1_GEKJA</name>
<keyword evidence="12 14" id="KW-0407">Ion channel</keyword>
<evidence type="ECO:0000256" key="12">
    <source>
        <dbReference type="ARBA" id="ARBA00023303"/>
    </source>
</evidence>
<evidence type="ECO:0000256" key="8">
    <source>
        <dbReference type="ARBA" id="ARBA00023157"/>
    </source>
</evidence>
<keyword evidence="3 14" id="KW-0812">Transmembrane</keyword>
<keyword evidence="7 14" id="KW-0472">Membrane</keyword>
<keyword evidence="5" id="KW-0770">Synapse</keyword>
<evidence type="ECO:0000256" key="9">
    <source>
        <dbReference type="ARBA" id="ARBA00023170"/>
    </source>
</evidence>
<dbReference type="InterPro" id="IPR006202">
    <property type="entry name" value="Neur_chan_lig-bd"/>
</dbReference>
<keyword evidence="6 14" id="KW-0406">Ion transport</keyword>
<accession>A0ABM1KED1</accession>
<evidence type="ECO:0000256" key="6">
    <source>
        <dbReference type="ARBA" id="ARBA00023065"/>
    </source>
</evidence>
<comment type="similarity">
    <text evidence="14">Belongs to the ligand-gated ion channel (TC 1.A.9) family.</text>
</comment>
<feature type="domain" description="Neurotransmitter-gated ion-channel ligand-binding" evidence="16">
    <location>
        <begin position="132"/>
        <end position="337"/>
    </location>
</feature>
<dbReference type="RefSeq" id="XP_015272068.1">
    <property type="nucleotide sequence ID" value="XM_015416582.1"/>
</dbReference>
<gene>
    <name evidence="19" type="primary">CHRNB4</name>
</gene>